<evidence type="ECO:0000256" key="6">
    <source>
        <dbReference type="ARBA" id="ARBA00023136"/>
    </source>
</evidence>
<keyword evidence="4" id="KW-0378">Hydrolase</keyword>
<dbReference type="PANTHER" id="PTHR14969:SF62">
    <property type="entry name" value="DECAPRENYLPHOSPHORYL-5-PHOSPHORIBOSE PHOSPHATASE RV3807C-RELATED"/>
    <property type="match status" value="1"/>
</dbReference>
<dbReference type="EMBL" id="CP042912">
    <property type="protein sequence ID" value="QEG21827.1"/>
    <property type="molecule type" value="Genomic_DNA"/>
</dbReference>
<evidence type="ECO:0000313" key="9">
    <source>
        <dbReference type="EMBL" id="QEG21827.1"/>
    </source>
</evidence>
<gene>
    <name evidence="9" type="ORF">MFFC18_16870</name>
</gene>
<dbReference type="GO" id="GO:0005886">
    <property type="term" value="C:plasma membrane"/>
    <property type="evidence" value="ECO:0007669"/>
    <property type="project" value="UniProtKB-SubCell"/>
</dbReference>
<accession>A0A5B9P5H5</accession>
<dbReference type="RefSeq" id="WP_148618706.1">
    <property type="nucleotide sequence ID" value="NZ_CP042912.1"/>
</dbReference>
<keyword evidence="10" id="KW-1185">Reference proteome</keyword>
<evidence type="ECO:0000256" key="3">
    <source>
        <dbReference type="ARBA" id="ARBA00022692"/>
    </source>
</evidence>
<dbReference type="STRING" id="980251.GCA_001642875_03288"/>
<evidence type="ECO:0000256" key="7">
    <source>
        <dbReference type="SAM" id="Phobius"/>
    </source>
</evidence>
<dbReference type="Gene3D" id="1.20.144.10">
    <property type="entry name" value="Phosphatidic acid phosphatase type 2/haloperoxidase"/>
    <property type="match status" value="1"/>
</dbReference>
<feature type="transmembrane region" description="Helical" evidence="7">
    <location>
        <begin position="59"/>
        <end position="76"/>
    </location>
</feature>
<comment type="subcellular location">
    <subcellularLocation>
        <location evidence="1">Cell membrane</location>
        <topology evidence="1">Multi-pass membrane protein</topology>
    </subcellularLocation>
</comment>
<dbReference type="OrthoDB" id="268168at2"/>
<evidence type="ECO:0000256" key="1">
    <source>
        <dbReference type="ARBA" id="ARBA00004651"/>
    </source>
</evidence>
<dbReference type="Proteomes" id="UP000322214">
    <property type="component" value="Chromosome"/>
</dbReference>
<proteinExistence type="predicted"/>
<organism evidence="9 10">
    <name type="scientific">Mariniblastus fucicola</name>
    <dbReference type="NCBI Taxonomy" id="980251"/>
    <lineage>
        <taxon>Bacteria</taxon>
        <taxon>Pseudomonadati</taxon>
        <taxon>Planctomycetota</taxon>
        <taxon>Planctomycetia</taxon>
        <taxon>Pirellulales</taxon>
        <taxon>Pirellulaceae</taxon>
        <taxon>Mariniblastus</taxon>
    </lineage>
</organism>
<reference evidence="9 10" key="1">
    <citation type="submission" date="2019-08" db="EMBL/GenBank/DDBJ databases">
        <title>Deep-cultivation of Planctomycetes and their phenomic and genomic characterization uncovers novel biology.</title>
        <authorList>
            <person name="Wiegand S."/>
            <person name="Jogler M."/>
            <person name="Boedeker C."/>
            <person name="Pinto D."/>
            <person name="Vollmers J."/>
            <person name="Rivas-Marin E."/>
            <person name="Kohn T."/>
            <person name="Peeters S.H."/>
            <person name="Heuer A."/>
            <person name="Rast P."/>
            <person name="Oberbeckmann S."/>
            <person name="Bunk B."/>
            <person name="Jeske O."/>
            <person name="Meyerdierks A."/>
            <person name="Storesund J.E."/>
            <person name="Kallscheuer N."/>
            <person name="Luecker S."/>
            <person name="Lage O.M."/>
            <person name="Pohl T."/>
            <person name="Merkel B.J."/>
            <person name="Hornburger P."/>
            <person name="Mueller R.-W."/>
            <person name="Bruemmer F."/>
            <person name="Labrenz M."/>
            <person name="Spormann A.M."/>
            <person name="Op den Camp H."/>
            <person name="Overmann J."/>
            <person name="Amann R."/>
            <person name="Jetten M.S.M."/>
            <person name="Mascher T."/>
            <person name="Medema M.H."/>
            <person name="Devos D.P."/>
            <person name="Kaster A.-K."/>
            <person name="Ovreas L."/>
            <person name="Rohde M."/>
            <person name="Galperin M.Y."/>
            <person name="Jogler C."/>
        </authorList>
    </citation>
    <scope>NUCLEOTIDE SEQUENCE [LARGE SCALE GENOMIC DNA]</scope>
    <source>
        <strain evidence="9 10">FC18</strain>
    </source>
</reference>
<protein>
    <submittedName>
        <fullName evidence="9">PAP2 superfamily protein</fullName>
    </submittedName>
</protein>
<keyword evidence="6 7" id="KW-0472">Membrane</keyword>
<dbReference type="Pfam" id="PF01569">
    <property type="entry name" value="PAP2"/>
    <property type="match status" value="1"/>
</dbReference>
<evidence type="ECO:0000256" key="4">
    <source>
        <dbReference type="ARBA" id="ARBA00022801"/>
    </source>
</evidence>
<evidence type="ECO:0000256" key="5">
    <source>
        <dbReference type="ARBA" id="ARBA00022989"/>
    </source>
</evidence>
<dbReference type="AlphaFoldDB" id="A0A5B9P5H5"/>
<feature type="transmembrane region" description="Helical" evidence="7">
    <location>
        <begin position="83"/>
        <end position="101"/>
    </location>
</feature>
<dbReference type="SUPFAM" id="SSF48317">
    <property type="entry name" value="Acid phosphatase/Vanadium-dependent haloperoxidase"/>
    <property type="match status" value="1"/>
</dbReference>
<sequence length="252" mass="27595">MTMLADQNKPRPFWQHIAIGIALLVLAALLSRFDVSIVNAADPAEWPGDLKRLFALSELFAHTFGIVLIIFGIWHLSPDRRKFIPRLIACAFFPSVTAQIIKLCVARHRPTTFLDDSLVPQWPGSTDVTWLGAGSDVAMNVQYATQSFPSAHAAIVCGMAIGLSFVYPHGRKLFFAVAVIAAIQRVIFFAHWPSDVAVGASLGFLIAGGLVQDWGIGSLCGRFENRKRDSTELHVLDNSPRIGSEQSRRSAA</sequence>
<feature type="domain" description="Phosphatidic acid phosphatase type 2/haloperoxidase" evidence="8">
    <location>
        <begin position="83"/>
        <end position="211"/>
    </location>
</feature>
<name>A0A5B9P5H5_9BACT</name>
<evidence type="ECO:0000256" key="2">
    <source>
        <dbReference type="ARBA" id="ARBA00022475"/>
    </source>
</evidence>
<dbReference type="InterPro" id="IPR036938">
    <property type="entry name" value="PAP2/HPO_sf"/>
</dbReference>
<feature type="transmembrane region" description="Helical" evidence="7">
    <location>
        <begin position="173"/>
        <end position="192"/>
    </location>
</feature>
<dbReference type="GO" id="GO:0016787">
    <property type="term" value="F:hydrolase activity"/>
    <property type="evidence" value="ECO:0007669"/>
    <property type="project" value="UniProtKB-KW"/>
</dbReference>
<evidence type="ECO:0000313" key="10">
    <source>
        <dbReference type="Proteomes" id="UP000322214"/>
    </source>
</evidence>
<keyword evidence="2" id="KW-1003">Cell membrane</keyword>
<keyword evidence="3 7" id="KW-0812">Transmembrane</keyword>
<dbReference type="SMART" id="SM00014">
    <property type="entry name" value="acidPPc"/>
    <property type="match status" value="1"/>
</dbReference>
<dbReference type="InterPro" id="IPR000326">
    <property type="entry name" value="PAP2/HPO"/>
</dbReference>
<dbReference type="KEGG" id="mff:MFFC18_16870"/>
<evidence type="ECO:0000259" key="8">
    <source>
        <dbReference type="SMART" id="SM00014"/>
    </source>
</evidence>
<feature type="transmembrane region" description="Helical" evidence="7">
    <location>
        <begin position="198"/>
        <end position="220"/>
    </location>
</feature>
<keyword evidence="5 7" id="KW-1133">Transmembrane helix</keyword>
<feature type="transmembrane region" description="Helical" evidence="7">
    <location>
        <begin position="148"/>
        <end position="166"/>
    </location>
</feature>
<dbReference type="PANTHER" id="PTHR14969">
    <property type="entry name" value="SPHINGOSINE-1-PHOSPHATE PHOSPHOHYDROLASE"/>
    <property type="match status" value="1"/>
</dbReference>